<organism evidence="1 2">
    <name type="scientific">Desmophyllum pertusum</name>
    <dbReference type="NCBI Taxonomy" id="174260"/>
    <lineage>
        <taxon>Eukaryota</taxon>
        <taxon>Metazoa</taxon>
        <taxon>Cnidaria</taxon>
        <taxon>Anthozoa</taxon>
        <taxon>Hexacorallia</taxon>
        <taxon>Scleractinia</taxon>
        <taxon>Caryophylliina</taxon>
        <taxon>Caryophylliidae</taxon>
        <taxon>Desmophyllum</taxon>
    </lineage>
</organism>
<dbReference type="AlphaFoldDB" id="A0A9X0CDA7"/>
<accession>A0A9X0CDA7</accession>
<protein>
    <recommendedName>
        <fullName evidence="3">Rab-GAP TBC domain-containing protein</fullName>
    </recommendedName>
</protein>
<dbReference type="Proteomes" id="UP001163046">
    <property type="component" value="Unassembled WGS sequence"/>
</dbReference>
<proteinExistence type="predicted"/>
<name>A0A9X0CDA7_9CNID</name>
<evidence type="ECO:0008006" key="3">
    <source>
        <dbReference type="Google" id="ProtNLM"/>
    </source>
</evidence>
<keyword evidence="2" id="KW-1185">Reference proteome</keyword>
<gene>
    <name evidence="1" type="ORF">OS493_029099</name>
</gene>
<dbReference type="PANTHER" id="PTHR16110">
    <property type="entry name" value="TBC1 DOMAIN FAMILY MEMBER 19"/>
    <property type="match status" value="1"/>
</dbReference>
<reference evidence="1" key="1">
    <citation type="submission" date="2023-01" db="EMBL/GenBank/DDBJ databases">
        <title>Genome assembly of the deep-sea coral Lophelia pertusa.</title>
        <authorList>
            <person name="Herrera S."/>
            <person name="Cordes E."/>
        </authorList>
    </citation>
    <scope>NUCLEOTIDE SEQUENCE</scope>
    <source>
        <strain evidence="1">USNM1676648</strain>
        <tissue evidence="1">Polyp</tissue>
    </source>
</reference>
<comment type="caution">
    <text evidence="1">The sequence shown here is derived from an EMBL/GenBank/DDBJ whole genome shotgun (WGS) entry which is preliminary data.</text>
</comment>
<dbReference type="InterPro" id="IPR042507">
    <property type="entry name" value="TBC1D19"/>
</dbReference>
<dbReference type="PANTHER" id="PTHR16110:SF1">
    <property type="entry name" value="TBC1 DOMAIN FAMILY MEMBER 19"/>
    <property type="match status" value="1"/>
</dbReference>
<dbReference type="EMBL" id="MU827806">
    <property type="protein sequence ID" value="KAJ7325675.1"/>
    <property type="molecule type" value="Genomic_DNA"/>
</dbReference>
<dbReference type="SUPFAM" id="SSF47923">
    <property type="entry name" value="Ypt/Rab-GAP domain of gyp1p"/>
    <property type="match status" value="1"/>
</dbReference>
<sequence>MIIIQHGSTPAARQYAKYGCPAGLRGDVWKLILGLEVDDMDLLYFQQLKQYVVEYDMLVDSLITKQF</sequence>
<dbReference type="InterPro" id="IPR035969">
    <property type="entry name" value="Rab-GAP_TBC_sf"/>
</dbReference>
<evidence type="ECO:0000313" key="2">
    <source>
        <dbReference type="Proteomes" id="UP001163046"/>
    </source>
</evidence>
<dbReference type="OrthoDB" id="10249775at2759"/>
<evidence type="ECO:0000313" key="1">
    <source>
        <dbReference type="EMBL" id="KAJ7325675.1"/>
    </source>
</evidence>